<evidence type="ECO:0008006" key="4">
    <source>
        <dbReference type="Google" id="ProtNLM"/>
    </source>
</evidence>
<keyword evidence="3" id="KW-1185">Reference proteome</keyword>
<evidence type="ECO:0000313" key="2">
    <source>
        <dbReference type="EMBL" id="MUK89145.1"/>
    </source>
</evidence>
<comment type="caution">
    <text evidence="2">The sequence shown here is derived from an EMBL/GenBank/DDBJ whole genome shotgun (WGS) entry which is preliminary data.</text>
</comment>
<accession>A0A6N8FI65</accession>
<sequence>MTIKWTKWNRSVIEKSHGNVYFYRDLYEGNHSTIFSRAKDLIEKGEIVDNIIEGTQKAMNVRTPYIMANVSKLIPEIPAMLVARSIGAITSSINSTEEQNEEANEKTAGQLDGPNDNTVNGEILNLQKELIEQIEKNSNLRFEHWSNIVQQQVDGGLVGVPWNDERGLRIDFKQRDVYFPHEDGLGADLVYQREFDEEDYLHVYRERVEEKGLRATHYLYHINSGDQTEEVEEDEAKELLGLDELEHFYEGRTRQFIVYWANEKTFTNPLGVSCLKNQEGKQDEINWTLTRNAITFERNGKPRIAVSKEIMQALQNAALERYGDESKIDHRDLEITTFDDKGKALEVIQIDITKIGDIEWVKDLMKMMFIETKTSEKAVDFYLEGGSGSAQSGVAKFYDLFISIVKAEQLQSEYIYFLQQLFENVLWLANKEDPAVIIEEPEITIKSMIPISRKELIEENNRAYTDGTQSLETTIRRNNPHASEEWIQEELERVEAEQSSDDSFSLLNGRQTLQQFMGNRDENGDPIQGKEDDE</sequence>
<evidence type="ECO:0000256" key="1">
    <source>
        <dbReference type="SAM" id="MobiDB-lite"/>
    </source>
</evidence>
<dbReference type="EMBL" id="WOCA01000009">
    <property type="protein sequence ID" value="MUK89145.1"/>
    <property type="molecule type" value="Genomic_DNA"/>
</dbReference>
<reference evidence="2 3" key="1">
    <citation type="submission" date="2019-11" db="EMBL/GenBank/DDBJ databases">
        <authorList>
            <person name="Li X."/>
        </authorList>
    </citation>
    <scope>NUCLEOTIDE SEQUENCE [LARGE SCALE GENOMIC DNA]</scope>
    <source>
        <strain evidence="2 3">L9</strain>
    </source>
</reference>
<evidence type="ECO:0000313" key="3">
    <source>
        <dbReference type="Proteomes" id="UP000469125"/>
    </source>
</evidence>
<proteinExistence type="predicted"/>
<feature type="region of interest" description="Disordered" evidence="1">
    <location>
        <begin position="497"/>
        <end position="534"/>
    </location>
</feature>
<dbReference type="Proteomes" id="UP000469125">
    <property type="component" value="Unassembled WGS sequence"/>
</dbReference>
<name>A0A6N8FI65_9BACI</name>
<protein>
    <recommendedName>
        <fullName evidence="4">Portal protein</fullName>
    </recommendedName>
</protein>
<feature type="region of interest" description="Disordered" evidence="1">
    <location>
        <begin position="94"/>
        <end position="116"/>
    </location>
</feature>
<dbReference type="AlphaFoldDB" id="A0A6N8FI65"/>
<organism evidence="2 3">
    <name type="scientific">Ornithinibacillus caprae</name>
    <dbReference type="NCBI Taxonomy" id="2678566"/>
    <lineage>
        <taxon>Bacteria</taxon>
        <taxon>Bacillati</taxon>
        <taxon>Bacillota</taxon>
        <taxon>Bacilli</taxon>
        <taxon>Bacillales</taxon>
        <taxon>Bacillaceae</taxon>
        <taxon>Ornithinibacillus</taxon>
    </lineage>
</organism>
<dbReference type="RefSeq" id="WP_155669122.1">
    <property type="nucleotide sequence ID" value="NZ_WOCA01000009.1"/>
</dbReference>
<gene>
    <name evidence="2" type="ORF">GMD78_12250</name>
</gene>
<feature type="compositionally biased region" description="Polar residues" evidence="1">
    <location>
        <begin position="501"/>
        <end position="517"/>
    </location>
</feature>